<dbReference type="eggNOG" id="COG0791">
    <property type="taxonomic scope" value="Bacteria"/>
</dbReference>
<dbReference type="EMBL" id="CP001001">
    <property type="protein sequence ID" value="ACB25990.1"/>
    <property type="molecule type" value="Genomic_DNA"/>
</dbReference>
<protein>
    <recommendedName>
        <fullName evidence="4">NlpC/P60 family protein</fullName>
    </recommendedName>
</protein>
<dbReference type="GeneID" id="91146296"/>
<reference evidence="2 3" key="1">
    <citation type="submission" date="2008-03" db="EMBL/GenBank/DDBJ databases">
        <title>Complete sequence of chromosome of Methylobacterium radiotolerans JCM 2831.</title>
        <authorList>
            <consortium name="US DOE Joint Genome Institute"/>
            <person name="Copeland A."/>
            <person name="Lucas S."/>
            <person name="Lapidus A."/>
            <person name="Glavina del Rio T."/>
            <person name="Dalin E."/>
            <person name="Tice H."/>
            <person name="Bruce D."/>
            <person name="Goodwin L."/>
            <person name="Pitluck S."/>
            <person name="Kiss H."/>
            <person name="Brettin T."/>
            <person name="Detter J.C."/>
            <person name="Han C."/>
            <person name="Kuske C.R."/>
            <person name="Schmutz J."/>
            <person name="Larimer F."/>
            <person name="Land M."/>
            <person name="Hauser L."/>
            <person name="Kyrpides N."/>
            <person name="Mikhailova N."/>
            <person name="Marx C.J."/>
            <person name="Richardson P."/>
        </authorList>
    </citation>
    <scope>NUCLEOTIDE SEQUENCE [LARGE SCALE GENOMIC DNA]</scope>
    <source>
        <strain evidence="3">ATCC 27329 / DSM 1819 / JCM 2831 / NBRC 15690 / NCIMB 10815 / 0-1</strain>
    </source>
</reference>
<dbReference type="Gene3D" id="3.90.1720.10">
    <property type="entry name" value="endopeptidase domain like (from Nostoc punctiforme)"/>
    <property type="match status" value="1"/>
</dbReference>
<dbReference type="HOGENOM" id="CLU_741481_0_0_5"/>
<dbReference type="SUPFAM" id="SSF54001">
    <property type="entry name" value="Cysteine proteinases"/>
    <property type="match status" value="1"/>
</dbReference>
<gene>
    <name evidence="2" type="ordered locus">Mrad2831_4018</name>
</gene>
<dbReference type="AlphaFoldDB" id="B1M079"/>
<accession>B1M079</accession>
<dbReference type="STRING" id="426355.Mrad2831_4018"/>
<sequence>MLAEDGVRRILVREARGWLGPPYHPGADLRGVGVDCGMLLVRVFVDAGLVPTFDPRPYPQDWHLHRDDERYLGFVFERATEVEHPQPGDVVVFRYGRAYAHGGIVTATEPLTLVHAFSPAQAVIEEPIMRNPVLAEPGRPPPASSASGPPARPPRPTRSEAAMSLFGGKQRTVRPDYTGLQVQTASSALPIPVVYGTNRIAPNVIWSDGFQTHAQRGKKAGGKGGGRHGGTGYTYSTWIMFGLAEGPVQGIGEVFSGQSVTPFPTNFLSLIPGDTPQQPWGPALARYPAAALPYNGTAYLASPDFDLGSSATIASIAFEVVGRLAGTAGPLGQDDAAWRGDRHPKIDYAAQSRPGSSARSAIVVAVEARSAAR</sequence>
<name>B1M079_METRJ</name>
<evidence type="ECO:0008006" key="4">
    <source>
        <dbReference type="Google" id="ProtNLM"/>
    </source>
</evidence>
<dbReference type="eggNOG" id="COG4733">
    <property type="taxonomic scope" value="Bacteria"/>
</dbReference>
<dbReference type="Proteomes" id="UP000006589">
    <property type="component" value="Chromosome"/>
</dbReference>
<dbReference type="KEGG" id="mrd:Mrad2831_4018"/>
<proteinExistence type="predicted"/>
<evidence type="ECO:0000313" key="2">
    <source>
        <dbReference type="EMBL" id="ACB25990.1"/>
    </source>
</evidence>
<evidence type="ECO:0000256" key="1">
    <source>
        <dbReference type="SAM" id="MobiDB-lite"/>
    </source>
</evidence>
<evidence type="ECO:0000313" key="3">
    <source>
        <dbReference type="Proteomes" id="UP000006589"/>
    </source>
</evidence>
<organism evidence="2 3">
    <name type="scientific">Methylobacterium radiotolerans (strain ATCC 27329 / DSM 1819 / JCM 2831 / NBRC 15690 / NCIMB 10815 / 0-1)</name>
    <dbReference type="NCBI Taxonomy" id="426355"/>
    <lineage>
        <taxon>Bacteria</taxon>
        <taxon>Pseudomonadati</taxon>
        <taxon>Pseudomonadota</taxon>
        <taxon>Alphaproteobacteria</taxon>
        <taxon>Hyphomicrobiales</taxon>
        <taxon>Methylobacteriaceae</taxon>
        <taxon>Methylobacterium</taxon>
    </lineage>
</organism>
<feature type="region of interest" description="Disordered" evidence="1">
    <location>
        <begin position="132"/>
        <end position="159"/>
    </location>
</feature>
<dbReference type="InterPro" id="IPR038765">
    <property type="entry name" value="Papain-like_cys_pep_sf"/>
</dbReference>
<dbReference type="RefSeq" id="WP_012320946.1">
    <property type="nucleotide sequence ID" value="NC_010505.1"/>
</dbReference>